<evidence type="ECO:0000256" key="8">
    <source>
        <dbReference type="SAM" id="SignalP"/>
    </source>
</evidence>
<comment type="function">
    <text evidence="7">Functions as a peptidoglycan terminase that cleaves nascent peptidoglycan strands endolytically to terminate their elongation.</text>
</comment>
<dbReference type="NCBIfam" id="TIGR00247">
    <property type="entry name" value="endolytic transglycosylase MltG"/>
    <property type="match status" value="1"/>
</dbReference>
<proteinExistence type="inferred from homology"/>
<keyword evidence="1 7" id="KW-1003">Cell membrane</keyword>
<dbReference type="GO" id="GO:0009252">
    <property type="term" value="P:peptidoglycan biosynthetic process"/>
    <property type="evidence" value="ECO:0007669"/>
    <property type="project" value="UniProtKB-UniRule"/>
</dbReference>
<feature type="chain" id="PRO_5032340563" description="Endolytic murein transglycosylase" evidence="8">
    <location>
        <begin position="20"/>
        <end position="341"/>
    </location>
</feature>
<dbReference type="GO" id="GO:0071555">
    <property type="term" value="P:cell wall organization"/>
    <property type="evidence" value="ECO:0007669"/>
    <property type="project" value="UniProtKB-KW"/>
</dbReference>
<keyword evidence="3 7" id="KW-1133">Transmembrane helix</keyword>
<keyword evidence="10" id="KW-1185">Reference proteome</keyword>
<dbReference type="Gene3D" id="3.30.160.60">
    <property type="entry name" value="Classic Zinc Finger"/>
    <property type="match status" value="1"/>
</dbReference>
<evidence type="ECO:0000313" key="10">
    <source>
        <dbReference type="Proteomes" id="UP000580856"/>
    </source>
</evidence>
<protein>
    <recommendedName>
        <fullName evidence="7">Endolytic murein transglycosylase</fullName>
        <ecNumber evidence="7">4.2.2.29</ecNumber>
    </recommendedName>
    <alternativeName>
        <fullName evidence="7">Peptidoglycan lytic transglycosylase</fullName>
    </alternativeName>
    <alternativeName>
        <fullName evidence="7">Peptidoglycan polymerization terminase</fullName>
    </alternativeName>
</protein>
<feature type="signal peptide" evidence="8">
    <location>
        <begin position="1"/>
        <end position="19"/>
    </location>
</feature>
<dbReference type="EC" id="4.2.2.29" evidence="7"/>
<evidence type="ECO:0000256" key="2">
    <source>
        <dbReference type="ARBA" id="ARBA00022692"/>
    </source>
</evidence>
<dbReference type="RefSeq" id="WP_167940763.1">
    <property type="nucleotide sequence ID" value="NZ_JAATJA010000001.1"/>
</dbReference>
<keyword evidence="8" id="KW-0732">Signal</keyword>
<reference evidence="9 10" key="1">
    <citation type="submission" date="2020-03" db="EMBL/GenBank/DDBJ databases">
        <title>Genomic Encyclopedia of Type Strains, Phase IV (KMG-IV): sequencing the most valuable type-strain genomes for metagenomic binning, comparative biology and taxonomic classification.</title>
        <authorList>
            <person name="Goeker M."/>
        </authorList>
    </citation>
    <scope>NUCLEOTIDE SEQUENCE [LARGE SCALE GENOMIC DNA]</scope>
    <source>
        <strain evidence="9 10">DSM 24233</strain>
    </source>
</reference>
<dbReference type="InterPro" id="IPR003770">
    <property type="entry name" value="MLTG-like"/>
</dbReference>
<dbReference type="HAMAP" id="MF_02065">
    <property type="entry name" value="MltG"/>
    <property type="match status" value="1"/>
</dbReference>
<dbReference type="EMBL" id="JAATJA010000001">
    <property type="protein sequence ID" value="NJB67732.1"/>
    <property type="molecule type" value="Genomic_DNA"/>
</dbReference>
<comment type="caution">
    <text evidence="9">The sequence shown here is derived from an EMBL/GenBank/DDBJ whole genome shotgun (WGS) entry which is preliminary data.</text>
</comment>
<organism evidence="9 10">
    <name type="scientific">Desulfobaculum xiamenense</name>
    <dbReference type="NCBI Taxonomy" id="995050"/>
    <lineage>
        <taxon>Bacteria</taxon>
        <taxon>Pseudomonadati</taxon>
        <taxon>Thermodesulfobacteriota</taxon>
        <taxon>Desulfovibrionia</taxon>
        <taxon>Desulfovibrionales</taxon>
        <taxon>Desulfovibrionaceae</taxon>
        <taxon>Desulfobaculum</taxon>
    </lineage>
</organism>
<dbReference type="Proteomes" id="UP000580856">
    <property type="component" value="Unassembled WGS sequence"/>
</dbReference>
<evidence type="ECO:0000256" key="4">
    <source>
        <dbReference type="ARBA" id="ARBA00023136"/>
    </source>
</evidence>
<dbReference type="GO" id="GO:0005886">
    <property type="term" value="C:plasma membrane"/>
    <property type="evidence" value="ECO:0007669"/>
    <property type="project" value="UniProtKB-UniRule"/>
</dbReference>
<dbReference type="PANTHER" id="PTHR30518:SF2">
    <property type="entry name" value="ENDOLYTIC MUREIN TRANSGLYCOSYLASE"/>
    <property type="match status" value="1"/>
</dbReference>
<keyword evidence="2 7" id="KW-0812">Transmembrane</keyword>
<keyword evidence="6 7" id="KW-0961">Cell wall biogenesis/degradation</keyword>
<dbReference type="Pfam" id="PF02618">
    <property type="entry name" value="YceG"/>
    <property type="match status" value="1"/>
</dbReference>
<evidence type="ECO:0000256" key="1">
    <source>
        <dbReference type="ARBA" id="ARBA00022475"/>
    </source>
</evidence>
<evidence type="ECO:0000256" key="3">
    <source>
        <dbReference type="ARBA" id="ARBA00022989"/>
    </source>
</evidence>
<evidence type="ECO:0000256" key="7">
    <source>
        <dbReference type="HAMAP-Rule" id="MF_02065"/>
    </source>
</evidence>
<dbReference type="GO" id="GO:0008932">
    <property type="term" value="F:lytic endotransglycosylase activity"/>
    <property type="evidence" value="ECO:0007669"/>
    <property type="project" value="UniProtKB-UniRule"/>
</dbReference>
<dbReference type="PANTHER" id="PTHR30518">
    <property type="entry name" value="ENDOLYTIC MUREIN TRANSGLYCOSYLASE"/>
    <property type="match status" value="1"/>
</dbReference>
<evidence type="ECO:0000256" key="5">
    <source>
        <dbReference type="ARBA" id="ARBA00023239"/>
    </source>
</evidence>
<keyword evidence="4 7" id="KW-0472">Membrane</keyword>
<feature type="site" description="Important for catalytic activity" evidence="7">
    <location>
        <position position="221"/>
    </location>
</feature>
<dbReference type="AlphaFoldDB" id="A0A846QMP2"/>
<name>A0A846QMP2_9BACT</name>
<dbReference type="Gene3D" id="3.30.1490.480">
    <property type="entry name" value="Endolytic murein transglycosylase"/>
    <property type="match status" value="1"/>
</dbReference>
<accession>A0A846QMP2</accession>
<evidence type="ECO:0000256" key="6">
    <source>
        <dbReference type="ARBA" id="ARBA00023316"/>
    </source>
</evidence>
<comment type="catalytic activity">
    <reaction evidence="7">
        <text>a peptidoglycan chain = a peptidoglycan chain with N-acetyl-1,6-anhydromuramyl-[peptide] at the reducing end + a peptidoglycan chain with N-acetylglucosamine at the non-reducing end.</text>
        <dbReference type="EC" id="4.2.2.29"/>
    </reaction>
</comment>
<evidence type="ECO:0000313" key="9">
    <source>
        <dbReference type="EMBL" id="NJB67732.1"/>
    </source>
</evidence>
<gene>
    <name evidence="7" type="primary">mltG</name>
    <name evidence="9" type="ORF">GGQ74_001372</name>
</gene>
<dbReference type="CDD" id="cd08010">
    <property type="entry name" value="MltG_like"/>
    <property type="match status" value="1"/>
</dbReference>
<sequence length="341" mass="37969">MRKALVACAVLAAVALAMAGWTAWKVHSFLSSAPETPGREVIFTVEPGQSFDQVARLLARENLVTNVKHFRMLARYDGKVGAIKAGEFSLNTGWTPRRLLAELTSGRVRLHRLSIPEGLTWWQVGRIVEHAGLGSFESFERAVHDRKILERYHIPFESAEGFLYPETYHFPRPHGGDATPVVRAMLAMFWKAAGHRLWPNGLPSPEELRRIVTLASMVEKETGTASERPRIAGVYANRLKIGMLMQCDPTVIYGLGTAFDGNLTRKHLRDETNPYNTYKLPGLPYGPICSPGLQSLEAAMNPEPNNFIFFVAKGDGSHFFSATLDAHNRAVRQYQLGMANP</sequence>
<comment type="similarity">
    <text evidence="7">Belongs to the transglycosylase MltG family.</text>
</comment>
<keyword evidence="5 7" id="KW-0456">Lyase</keyword>